<evidence type="ECO:0000256" key="1">
    <source>
        <dbReference type="SAM" id="MobiDB-lite"/>
    </source>
</evidence>
<feature type="region of interest" description="Disordered" evidence="1">
    <location>
        <begin position="201"/>
        <end position="230"/>
    </location>
</feature>
<reference evidence="2 3" key="1">
    <citation type="submission" date="2024-02" db="EMBL/GenBank/DDBJ databases">
        <title>De novo assembly and annotation of 12 fungi associated with fruit tree decline syndrome in Ontario, Canada.</title>
        <authorList>
            <person name="Sulman M."/>
            <person name="Ellouze W."/>
            <person name="Ilyukhin E."/>
        </authorList>
    </citation>
    <scope>NUCLEOTIDE SEQUENCE [LARGE SCALE GENOMIC DNA]</scope>
    <source>
        <strain evidence="2 3">M11/M66-122</strain>
    </source>
</reference>
<dbReference type="Gene3D" id="2.170.150.70">
    <property type="match status" value="1"/>
</dbReference>
<protein>
    <recommendedName>
        <fullName evidence="4">CENP-V/GFA domain-containing protein</fullName>
    </recommendedName>
</protein>
<dbReference type="EMBL" id="JAKJXP020000093">
    <property type="protein sequence ID" value="KAK7747111.1"/>
    <property type="molecule type" value="Genomic_DNA"/>
</dbReference>
<accession>A0AAN9YK71</accession>
<organism evidence="2 3">
    <name type="scientific">Diatrype stigma</name>
    <dbReference type="NCBI Taxonomy" id="117547"/>
    <lineage>
        <taxon>Eukaryota</taxon>
        <taxon>Fungi</taxon>
        <taxon>Dikarya</taxon>
        <taxon>Ascomycota</taxon>
        <taxon>Pezizomycotina</taxon>
        <taxon>Sordariomycetes</taxon>
        <taxon>Xylariomycetidae</taxon>
        <taxon>Xylariales</taxon>
        <taxon>Diatrypaceae</taxon>
        <taxon>Diatrype</taxon>
    </lineage>
</organism>
<evidence type="ECO:0000313" key="3">
    <source>
        <dbReference type="Proteomes" id="UP001320420"/>
    </source>
</evidence>
<gene>
    <name evidence="2" type="ORF">SLS62_009166</name>
</gene>
<dbReference type="Proteomes" id="UP001320420">
    <property type="component" value="Unassembled WGS sequence"/>
</dbReference>
<name>A0AAN9YK71_9PEZI</name>
<sequence length="230" mass="25936">MTSTDYLRGSCHCGRNQYIVHMPRGASETAQIVFDSDFRQRISSAAPLSAFLRVPLSWYHSQTFAFFPDESRPAIRRVFSHPAEQHTLRHFCGFCGTPISYWSEQPRSEADYIQLTLGSLLTEDLHGLEELGLIHSDDEDDKMDIVAAPRPDTGSQLIGRDVTGIPWFENLISGSRLGNLQTTRGSRESRDGRIRVEWEVTEWTADDDEEASSGKRKRGVADNDDQNNTA</sequence>
<keyword evidence="3" id="KW-1185">Reference proteome</keyword>
<evidence type="ECO:0008006" key="4">
    <source>
        <dbReference type="Google" id="ProtNLM"/>
    </source>
</evidence>
<proteinExistence type="predicted"/>
<dbReference type="AlphaFoldDB" id="A0AAN9YK71"/>
<evidence type="ECO:0000313" key="2">
    <source>
        <dbReference type="EMBL" id="KAK7747111.1"/>
    </source>
</evidence>
<comment type="caution">
    <text evidence="2">The sequence shown here is derived from an EMBL/GenBank/DDBJ whole genome shotgun (WGS) entry which is preliminary data.</text>
</comment>